<gene>
    <name evidence="5" type="ORF">DHM44_07815</name>
</gene>
<feature type="non-terminal residue" evidence="5">
    <location>
        <position position="91"/>
    </location>
</feature>
<dbReference type="PROSITE" id="PS51193">
    <property type="entry name" value="HELICASE_ATP_BIND_2"/>
    <property type="match status" value="1"/>
</dbReference>
<accession>A0A3D5QCW3</accession>
<keyword evidence="3" id="KW-0067">ATP-binding</keyword>
<dbReference type="AlphaFoldDB" id="A0A3D5QCW3"/>
<reference evidence="5 6" key="1">
    <citation type="journal article" date="2018" name="Nat. Biotechnol.">
        <title>A standardized bacterial taxonomy based on genome phylogeny substantially revises the tree of life.</title>
        <authorList>
            <person name="Parks D.H."/>
            <person name="Chuvochina M."/>
            <person name="Waite D.W."/>
            <person name="Rinke C."/>
            <person name="Skarshewski A."/>
            <person name="Chaumeil P.A."/>
            <person name="Hugenholtz P."/>
        </authorList>
    </citation>
    <scope>NUCLEOTIDE SEQUENCE [LARGE SCALE GENOMIC DNA]</scope>
    <source>
        <strain evidence="5">UBA8672</strain>
    </source>
</reference>
<dbReference type="InterPro" id="IPR027417">
    <property type="entry name" value="P-loop_NTPase"/>
</dbReference>
<dbReference type="Pfam" id="PF00270">
    <property type="entry name" value="DEAD"/>
    <property type="match status" value="1"/>
</dbReference>
<protein>
    <recommendedName>
        <fullName evidence="4">Helicase ATP-binding domain-containing protein</fullName>
    </recommendedName>
</protein>
<evidence type="ECO:0000313" key="5">
    <source>
        <dbReference type="EMBL" id="HCW93573.1"/>
    </source>
</evidence>
<dbReference type="InterPro" id="IPR014013">
    <property type="entry name" value="Helic_SF1/SF2_ATP-bd_DinG/Rad3"/>
</dbReference>
<dbReference type="InterPro" id="IPR011545">
    <property type="entry name" value="DEAD/DEAH_box_helicase_dom"/>
</dbReference>
<evidence type="ECO:0000256" key="3">
    <source>
        <dbReference type="ARBA" id="ARBA00022840"/>
    </source>
</evidence>
<proteinExistence type="predicted"/>
<dbReference type="GO" id="GO:0005524">
    <property type="term" value="F:ATP binding"/>
    <property type="evidence" value="ECO:0007669"/>
    <property type="project" value="UniProtKB-KW"/>
</dbReference>
<comment type="caution">
    <text evidence="5">The sequence shown here is derived from an EMBL/GenBank/DDBJ whole genome shotgun (WGS) entry which is preliminary data.</text>
</comment>
<organism evidence="5 6">
    <name type="scientific">Flexistipes sinusarabici</name>
    <dbReference type="NCBI Taxonomy" id="2352"/>
    <lineage>
        <taxon>Bacteria</taxon>
        <taxon>Pseudomonadati</taxon>
        <taxon>Deferribacterota</taxon>
        <taxon>Deferribacteres</taxon>
        <taxon>Deferribacterales</taxon>
        <taxon>Flexistipitaceae</taxon>
        <taxon>Flexistipes</taxon>
    </lineage>
</organism>
<evidence type="ECO:0000313" key="6">
    <source>
        <dbReference type="Proteomes" id="UP000262325"/>
    </source>
</evidence>
<feature type="domain" description="Helicase ATP-binding" evidence="4">
    <location>
        <begin position="12"/>
        <end position="91"/>
    </location>
</feature>
<name>A0A3D5QCW3_FLESI</name>
<dbReference type="GO" id="GO:0016787">
    <property type="term" value="F:hydrolase activity"/>
    <property type="evidence" value="ECO:0007669"/>
    <property type="project" value="UniProtKB-KW"/>
</dbReference>
<dbReference type="Proteomes" id="UP000262325">
    <property type="component" value="Unassembled WGS sequence"/>
</dbReference>
<sequence length="91" mass="10395">MGIRKYFLESEYLQRFIPNFSYRDYQADLAEYIMNALADYNTTVIEAPTGSGKTLAYLMPVFELGRKTIVSTKTKQLMSQILNKDIPTVSA</sequence>
<dbReference type="Gene3D" id="3.40.50.300">
    <property type="entry name" value="P-loop containing nucleotide triphosphate hydrolases"/>
    <property type="match status" value="1"/>
</dbReference>
<evidence type="ECO:0000259" key="4">
    <source>
        <dbReference type="PROSITE" id="PS51193"/>
    </source>
</evidence>
<dbReference type="GO" id="GO:0003676">
    <property type="term" value="F:nucleic acid binding"/>
    <property type="evidence" value="ECO:0007669"/>
    <property type="project" value="InterPro"/>
</dbReference>
<evidence type="ECO:0000256" key="2">
    <source>
        <dbReference type="ARBA" id="ARBA00022801"/>
    </source>
</evidence>
<dbReference type="SUPFAM" id="SSF52540">
    <property type="entry name" value="P-loop containing nucleoside triphosphate hydrolases"/>
    <property type="match status" value="1"/>
</dbReference>
<keyword evidence="2" id="KW-0378">Hydrolase</keyword>
<evidence type="ECO:0000256" key="1">
    <source>
        <dbReference type="ARBA" id="ARBA00022741"/>
    </source>
</evidence>
<keyword evidence="1" id="KW-0547">Nucleotide-binding</keyword>
<dbReference type="EMBL" id="DPPF01000164">
    <property type="protein sequence ID" value="HCW93573.1"/>
    <property type="molecule type" value="Genomic_DNA"/>
</dbReference>